<dbReference type="PANTHER" id="PTHR30469:SF11">
    <property type="entry name" value="BLL4320 PROTEIN"/>
    <property type="match status" value="1"/>
</dbReference>
<dbReference type="InterPro" id="IPR058792">
    <property type="entry name" value="Beta-barrel_RND_2"/>
</dbReference>
<dbReference type="Gene3D" id="2.40.420.20">
    <property type="match status" value="1"/>
</dbReference>
<dbReference type="Pfam" id="PF25954">
    <property type="entry name" value="Beta-barrel_RND_2"/>
    <property type="match status" value="1"/>
</dbReference>
<organism evidence="5">
    <name type="scientific">Candidatus Berkiella cookevillensis</name>
    <dbReference type="NCBI Taxonomy" id="437022"/>
    <lineage>
        <taxon>Bacteria</taxon>
        <taxon>Pseudomonadati</taxon>
        <taxon>Pseudomonadota</taxon>
        <taxon>Gammaproteobacteria</taxon>
        <taxon>Candidatus Berkiellales</taxon>
        <taxon>Candidatus Berkiellaceae</taxon>
        <taxon>Candidatus Berkiella</taxon>
    </lineage>
</organism>
<dbReference type="GO" id="GO:1990281">
    <property type="term" value="C:efflux pump complex"/>
    <property type="evidence" value="ECO:0007669"/>
    <property type="project" value="TreeGrafter"/>
</dbReference>
<feature type="domain" description="CusB-like beta-barrel" evidence="3">
    <location>
        <begin position="194"/>
        <end position="264"/>
    </location>
</feature>
<dbReference type="FunFam" id="2.40.30.170:FF:000010">
    <property type="entry name" value="Efflux RND transporter periplasmic adaptor subunit"/>
    <property type="match status" value="1"/>
</dbReference>
<dbReference type="STRING" id="437022.CC99x_00804"/>
<evidence type="ECO:0000259" key="4">
    <source>
        <dbReference type="Pfam" id="PF25989"/>
    </source>
</evidence>
<name>A0A0Q9YNW2_9GAMM</name>
<evidence type="ECO:0000313" key="7">
    <source>
        <dbReference type="Proteomes" id="UP000051494"/>
    </source>
</evidence>
<dbReference type="InterPro" id="IPR006143">
    <property type="entry name" value="RND_pump_MFP"/>
</dbReference>
<dbReference type="PANTHER" id="PTHR30469">
    <property type="entry name" value="MULTIDRUG RESISTANCE PROTEIN MDTA"/>
    <property type="match status" value="1"/>
</dbReference>
<protein>
    <submittedName>
        <fullName evidence="6">Efflux RND transporter periplasmic adaptor subunit</fullName>
    </submittedName>
    <submittedName>
        <fullName evidence="5">Multidrug resistance protein MdtA</fullName>
    </submittedName>
</protein>
<reference evidence="5" key="1">
    <citation type="submission" date="2015-09" db="EMBL/GenBank/DDBJ databases">
        <title>Draft Genome Sequences of Two Novel Amoeba-resistant Intranuclear Bacteria, Candidatus Berkiella cookevillensis and Candidatus Berkiella aquae.</title>
        <authorList>
            <person name="Mehari Y.T."/>
            <person name="Arivett B.A."/>
            <person name="Farone A.L."/>
            <person name="Gunderson J.H."/>
            <person name="Farone M.B."/>
        </authorList>
    </citation>
    <scope>NUCLEOTIDE SEQUENCE [LARGE SCALE GENOMIC DNA]</scope>
    <source>
        <strain evidence="5">CC99</strain>
    </source>
</reference>
<dbReference type="NCBIfam" id="TIGR01730">
    <property type="entry name" value="RND_mfp"/>
    <property type="match status" value="1"/>
</dbReference>
<dbReference type="Pfam" id="PF25989">
    <property type="entry name" value="YknX_C"/>
    <property type="match status" value="1"/>
</dbReference>
<comment type="similarity">
    <text evidence="1">Belongs to the membrane fusion protein (MFP) (TC 8.A.1) family.</text>
</comment>
<dbReference type="Gene3D" id="2.40.50.100">
    <property type="match status" value="1"/>
</dbReference>
<evidence type="ECO:0000256" key="1">
    <source>
        <dbReference type="ARBA" id="ARBA00009477"/>
    </source>
</evidence>
<dbReference type="AlphaFoldDB" id="A0A0Q9YNW2"/>
<proteinExistence type="inferred from homology"/>
<evidence type="ECO:0000259" key="2">
    <source>
        <dbReference type="Pfam" id="PF25917"/>
    </source>
</evidence>
<dbReference type="EMBL" id="LKHV01000003">
    <property type="protein sequence ID" value="KRG19282.1"/>
    <property type="molecule type" value="Genomic_DNA"/>
</dbReference>
<comment type="caution">
    <text evidence="5">The sequence shown here is derived from an EMBL/GenBank/DDBJ whole genome shotgun (WGS) entry which is preliminary data.</text>
</comment>
<dbReference type="Gene3D" id="2.40.30.170">
    <property type="match status" value="1"/>
</dbReference>
<reference evidence="6" key="2">
    <citation type="journal article" date="2016" name="Genome Announc.">
        <title>Draft Genome Sequences of Two Novel Amoeba-Resistant Intranuclear Bacteria, 'Candidatus Berkiella cookevillensis' and 'Candidatus Berkiella aquae'.</title>
        <authorList>
            <person name="Mehari Y.T."/>
            <person name="Arivett B.A."/>
            <person name="Farone A.L."/>
            <person name="Gunderson J.H."/>
            <person name="Farone M.B."/>
        </authorList>
    </citation>
    <scope>NUCLEOTIDE SEQUENCE</scope>
    <source>
        <strain evidence="6">CC99</strain>
    </source>
</reference>
<accession>A0A0Q9YNW2</accession>
<dbReference type="RefSeq" id="WP_057623937.1">
    <property type="nucleotide sequence ID" value="NZ_LKHV02000001.1"/>
</dbReference>
<dbReference type="Proteomes" id="UP000051494">
    <property type="component" value="Unassembled WGS sequence"/>
</dbReference>
<reference evidence="6" key="3">
    <citation type="submission" date="2021-06" db="EMBL/GenBank/DDBJ databases">
        <title>Genomic Description and Analysis of Intracellular Bacteria, Candidatus Berkiella cookevillensis and Candidatus Berkiella aquae.</title>
        <authorList>
            <person name="Kidane D.T."/>
            <person name="Mehari Y.T."/>
            <person name="Rice F.C."/>
            <person name="Arivett B.A."/>
            <person name="Farone A.L."/>
            <person name="Berk S.G."/>
            <person name="Farone M.B."/>
        </authorList>
    </citation>
    <scope>NUCLEOTIDE SEQUENCE</scope>
    <source>
        <strain evidence="6">CC99</strain>
    </source>
</reference>
<dbReference type="Pfam" id="PF25917">
    <property type="entry name" value="BSH_RND"/>
    <property type="match status" value="1"/>
</dbReference>
<dbReference type="OrthoDB" id="9806939at2"/>
<dbReference type="SUPFAM" id="SSF111369">
    <property type="entry name" value="HlyD-like secretion proteins"/>
    <property type="match status" value="1"/>
</dbReference>
<gene>
    <name evidence="5" type="primary">mdtA_1</name>
    <name evidence="5" type="ORF">CC99x_00804</name>
    <name evidence="6" type="ORF">CC99x_008250</name>
</gene>
<dbReference type="GO" id="GO:0015562">
    <property type="term" value="F:efflux transmembrane transporter activity"/>
    <property type="evidence" value="ECO:0007669"/>
    <property type="project" value="TreeGrafter"/>
</dbReference>
<feature type="domain" description="YknX-like C-terminal permuted SH3-like" evidence="4">
    <location>
        <begin position="272"/>
        <end position="339"/>
    </location>
</feature>
<keyword evidence="7" id="KW-1185">Reference proteome</keyword>
<evidence type="ECO:0000313" key="5">
    <source>
        <dbReference type="EMBL" id="KRG19282.1"/>
    </source>
</evidence>
<dbReference type="InterPro" id="IPR058625">
    <property type="entry name" value="MdtA-like_BSH"/>
</dbReference>
<evidence type="ECO:0000313" key="6">
    <source>
        <dbReference type="EMBL" id="MCS5708896.1"/>
    </source>
</evidence>
<sequence>MSRTVQFLTIIFLFIARVCVLNATEMPSEIPPAPIESVKVSERTLYNVASAQGELKAEKSIILQSDIPGKVVDLHLAEGKSVQAGETIIKLEDSIYSAALKQAKAKHELSELKYERVKKLLAKGTGSSSEVEEALASLQFDEASVELATANVKKTRIIAPFSGVLGLKDVDIGDYISPGEPLVELVDISNILVDFYLPEKYLLQLKEGLPVQLQIDAIAGKTFAGKIYAISPALDSTLRAIHARAIFDNSDFLLKPGLFSRLNIVFNTFERALTIPEEAIIYKENSCYVYKIVEDKVALTEVRIGIKEKDMVQILSGLTKDDEIVLAGQIKLFDGAKIVVTNKNNEAK</sequence>
<evidence type="ECO:0000259" key="3">
    <source>
        <dbReference type="Pfam" id="PF25954"/>
    </source>
</evidence>
<dbReference type="EMBL" id="LKHV02000001">
    <property type="protein sequence ID" value="MCS5708896.1"/>
    <property type="molecule type" value="Genomic_DNA"/>
</dbReference>
<dbReference type="Gene3D" id="1.10.287.470">
    <property type="entry name" value="Helix hairpin bin"/>
    <property type="match status" value="1"/>
</dbReference>
<feature type="domain" description="Multidrug resistance protein MdtA-like barrel-sandwich hybrid" evidence="2">
    <location>
        <begin position="64"/>
        <end position="184"/>
    </location>
</feature>
<dbReference type="InterPro" id="IPR058637">
    <property type="entry name" value="YknX-like_C"/>
</dbReference>